<dbReference type="GeneID" id="5020641"/>
<reference evidence="6 7" key="1">
    <citation type="journal article" date="2006" name="Nature">
        <title>Global trends of whole-genome duplications revealed by the ciliate Paramecium tetraurelia.</title>
        <authorList>
            <consortium name="Genoscope"/>
            <person name="Aury J.-M."/>
            <person name="Jaillon O."/>
            <person name="Duret L."/>
            <person name="Noel B."/>
            <person name="Jubin C."/>
            <person name="Porcel B.M."/>
            <person name="Segurens B."/>
            <person name="Daubin V."/>
            <person name="Anthouard V."/>
            <person name="Aiach N."/>
            <person name="Arnaiz O."/>
            <person name="Billaut A."/>
            <person name="Beisson J."/>
            <person name="Blanc I."/>
            <person name="Bouhouche K."/>
            <person name="Camara F."/>
            <person name="Duharcourt S."/>
            <person name="Guigo R."/>
            <person name="Gogendeau D."/>
            <person name="Katinka M."/>
            <person name="Keller A.-M."/>
            <person name="Kissmehl R."/>
            <person name="Klotz C."/>
            <person name="Koll F."/>
            <person name="Le Moue A."/>
            <person name="Lepere C."/>
            <person name="Malinsky S."/>
            <person name="Nowacki M."/>
            <person name="Nowak J.K."/>
            <person name="Plattner H."/>
            <person name="Poulain J."/>
            <person name="Ruiz F."/>
            <person name="Serrano V."/>
            <person name="Zagulski M."/>
            <person name="Dessen P."/>
            <person name="Betermier M."/>
            <person name="Weissenbach J."/>
            <person name="Scarpelli C."/>
            <person name="Schachter V."/>
            <person name="Sperling L."/>
            <person name="Meyer E."/>
            <person name="Cohen J."/>
            <person name="Wincker P."/>
        </authorList>
    </citation>
    <scope>NUCLEOTIDE SEQUENCE [LARGE SCALE GENOMIC DNA]</scope>
    <source>
        <strain evidence="6 7">Stock d4-2</strain>
    </source>
</reference>
<dbReference type="CDD" id="cd00060">
    <property type="entry name" value="FHA"/>
    <property type="match status" value="1"/>
</dbReference>
<dbReference type="HOGENOM" id="CLU_034613_1_0_1"/>
<dbReference type="KEGG" id="ptm:GSPATT00006765001"/>
<dbReference type="EMBL" id="CT868052">
    <property type="protein sequence ID" value="CAK67459.1"/>
    <property type="molecule type" value="Genomic_DNA"/>
</dbReference>
<protein>
    <recommendedName>
        <fullName evidence="8">RING-CH-type domain-containing protein</fullName>
    </recommendedName>
</protein>
<dbReference type="Pfam" id="PF12906">
    <property type="entry name" value="RINGv"/>
    <property type="match status" value="1"/>
</dbReference>
<gene>
    <name evidence="6" type="ORF">GSPATT00006765001</name>
</gene>
<dbReference type="InterPro" id="IPR011016">
    <property type="entry name" value="Znf_RING-CH"/>
</dbReference>
<evidence type="ECO:0000313" key="6">
    <source>
        <dbReference type="EMBL" id="CAK67459.1"/>
    </source>
</evidence>
<keyword evidence="1" id="KW-0479">Metal-binding</keyword>
<evidence type="ECO:0000259" key="4">
    <source>
        <dbReference type="PROSITE" id="PS50006"/>
    </source>
</evidence>
<evidence type="ECO:0008006" key="8">
    <source>
        <dbReference type="Google" id="ProtNLM"/>
    </source>
</evidence>
<dbReference type="SUPFAM" id="SSF57850">
    <property type="entry name" value="RING/U-box"/>
    <property type="match status" value="1"/>
</dbReference>
<feature type="domain" description="FHA" evidence="4">
    <location>
        <begin position="282"/>
        <end position="330"/>
    </location>
</feature>
<keyword evidence="3" id="KW-0862">Zinc</keyword>
<dbReference type="Proteomes" id="UP000000600">
    <property type="component" value="Unassembled WGS sequence"/>
</dbReference>
<dbReference type="InParanoid" id="A0C9J2"/>
<sequence length="360" mass="41489">MGQCQMRNERISIQCLTNSTGDRFDYESISNQKQQFTVQNQDSYIIRNEETLQLINELPNENSEVLLFVTAKNTIVAGTSQQQGNSTALTNTKFPFKLKKNWLTVRSVNKYPLNVNDIFRLGKMTFRISSLSFNPLTEPELLNQSKADSNDQCRICLGNTQSSNPLLNPCKCSGSLKYIHLDCMKRWLKEQTQSSKQYQSEKSETYLWNSLKCEICQESYKVIFQSDGVTYHMLELLKPRYPYVMLEFYTKKKDNQVVQINLGDRFTSKADGVMVISLGEKMSLGRARENWIRLGEVSVSRFHATLQIERIQEQDSLILFDNNSKFGTLVKITEDMPIYQDLEVQVGNSLFKLQTSNITC</sequence>
<dbReference type="InterPro" id="IPR008984">
    <property type="entry name" value="SMAD_FHA_dom_sf"/>
</dbReference>
<dbReference type="Gene3D" id="2.60.200.20">
    <property type="match status" value="1"/>
</dbReference>
<dbReference type="GO" id="GO:0008270">
    <property type="term" value="F:zinc ion binding"/>
    <property type="evidence" value="ECO:0007669"/>
    <property type="project" value="UniProtKB-KW"/>
</dbReference>
<dbReference type="InterPro" id="IPR013083">
    <property type="entry name" value="Znf_RING/FYVE/PHD"/>
</dbReference>
<dbReference type="RefSeq" id="XP_001434856.1">
    <property type="nucleotide sequence ID" value="XM_001434819.1"/>
</dbReference>
<proteinExistence type="predicted"/>
<evidence type="ECO:0000256" key="3">
    <source>
        <dbReference type="ARBA" id="ARBA00022833"/>
    </source>
</evidence>
<dbReference type="eggNOG" id="KOG1609">
    <property type="taxonomic scope" value="Eukaryota"/>
</dbReference>
<dbReference type="OMA" id="QDSYIIR"/>
<dbReference type="STRING" id="5888.A0C9J2"/>
<dbReference type="PANTHER" id="PTHR46210:SF1">
    <property type="entry name" value="FHA DOMAIN-CONTAINING PROTEIN"/>
    <property type="match status" value="1"/>
</dbReference>
<dbReference type="SMART" id="SM00744">
    <property type="entry name" value="RINGv"/>
    <property type="match status" value="1"/>
</dbReference>
<dbReference type="InterPro" id="IPR000253">
    <property type="entry name" value="FHA_dom"/>
</dbReference>
<evidence type="ECO:0000313" key="7">
    <source>
        <dbReference type="Proteomes" id="UP000000600"/>
    </source>
</evidence>
<dbReference type="OrthoDB" id="264354at2759"/>
<name>A0C9J2_PARTE</name>
<evidence type="ECO:0000256" key="2">
    <source>
        <dbReference type="ARBA" id="ARBA00022771"/>
    </source>
</evidence>
<evidence type="ECO:0000256" key="1">
    <source>
        <dbReference type="ARBA" id="ARBA00022723"/>
    </source>
</evidence>
<feature type="domain" description="RING-CH-type" evidence="5">
    <location>
        <begin position="145"/>
        <end position="223"/>
    </location>
</feature>
<dbReference type="PANTHER" id="PTHR46210">
    <property type="entry name" value="FHA DOMAIN-CONTAINING PROTEIN"/>
    <property type="match status" value="1"/>
</dbReference>
<accession>A0C9J2</accession>
<dbReference type="PROSITE" id="PS50006">
    <property type="entry name" value="FHA_DOMAIN"/>
    <property type="match status" value="1"/>
</dbReference>
<dbReference type="Gene3D" id="3.30.40.10">
    <property type="entry name" value="Zinc/RING finger domain, C3HC4 (zinc finger)"/>
    <property type="match status" value="1"/>
</dbReference>
<evidence type="ECO:0000259" key="5">
    <source>
        <dbReference type="PROSITE" id="PS51292"/>
    </source>
</evidence>
<dbReference type="SUPFAM" id="SSF49879">
    <property type="entry name" value="SMAD/FHA domain"/>
    <property type="match status" value="1"/>
</dbReference>
<dbReference type="PROSITE" id="PS51292">
    <property type="entry name" value="ZF_RING_CH"/>
    <property type="match status" value="1"/>
</dbReference>
<keyword evidence="2" id="KW-0863">Zinc-finger</keyword>
<dbReference type="Pfam" id="PF00498">
    <property type="entry name" value="FHA"/>
    <property type="match status" value="1"/>
</dbReference>
<dbReference type="AlphaFoldDB" id="A0C9J2"/>
<organism evidence="6 7">
    <name type="scientific">Paramecium tetraurelia</name>
    <dbReference type="NCBI Taxonomy" id="5888"/>
    <lineage>
        <taxon>Eukaryota</taxon>
        <taxon>Sar</taxon>
        <taxon>Alveolata</taxon>
        <taxon>Ciliophora</taxon>
        <taxon>Intramacronucleata</taxon>
        <taxon>Oligohymenophorea</taxon>
        <taxon>Peniculida</taxon>
        <taxon>Parameciidae</taxon>
        <taxon>Paramecium</taxon>
    </lineage>
</organism>
<keyword evidence="7" id="KW-1185">Reference proteome</keyword>